<evidence type="ECO:0000256" key="8">
    <source>
        <dbReference type="ARBA" id="ARBA00022833"/>
    </source>
</evidence>
<proteinExistence type="inferred from homology"/>
<feature type="binding site" evidence="14">
    <location>
        <position position="151"/>
    </location>
    <ligand>
        <name>Zn(2+)</name>
        <dbReference type="ChEBI" id="CHEBI:29105"/>
        <label>1</label>
    </ligand>
</feature>
<sequence>MAKADYYELLGVAREASADDIKKAFRKAAMKWHPDKNPGNAEAEQKFKELNEAYSVLSDEEKRAAYNRYGHAAFEGGGGGPGGGAGGFGFSSSFADVFDDLFGEFMGRGGQRGNPNGATRGSDLRYNMEISLEDAFKGKKSQIKVPTTIACEVCDGSGAAAGSKPSTCPTCQGAGKVRAAQGFFTVERTCPTCQGAGRIIKDPCKACGGHGRTAKDKTLSVNIPQGVEDGTRIRLASEGEAGLRGGPPGDLYIFLTVSPHALFRRDGTNLFCRVPIPMVTAALGGSIEVPTIDGARAKVAIPAGTQTGRQFRLKGKGMPTLRGGAFGDLYINAVVETPMNLTAKQKELLKEFEKAGGKGTSPESEGFFAKVKELWNDLTE</sequence>
<dbReference type="GO" id="GO:0006260">
    <property type="term" value="P:DNA replication"/>
    <property type="evidence" value="ECO:0007669"/>
    <property type="project" value="UniProtKB-KW"/>
</dbReference>
<dbReference type="Proteomes" id="UP000245461">
    <property type="component" value="Unassembled WGS sequence"/>
</dbReference>
<dbReference type="InterPro" id="IPR036869">
    <property type="entry name" value="J_dom_sf"/>
</dbReference>
<reference evidence="18 19" key="1">
    <citation type="submission" date="2018-05" db="EMBL/GenBank/DDBJ databases">
        <title>Zavarzinia sp. HR-AS.</title>
        <authorList>
            <person name="Lee Y."/>
            <person name="Jeon C.O."/>
        </authorList>
    </citation>
    <scope>NUCLEOTIDE SEQUENCE [LARGE SCALE GENOMIC DNA]</scope>
    <source>
        <strain evidence="18 19">HR-AS</strain>
    </source>
</reference>
<keyword evidence="19" id="KW-1185">Reference proteome</keyword>
<feature type="zinc finger region" description="CR-type" evidence="15">
    <location>
        <begin position="138"/>
        <end position="216"/>
    </location>
</feature>
<feature type="repeat" description="CXXCXGXG motif" evidence="14">
    <location>
        <begin position="204"/>
        <end position="211"/>
    </location>
</feature>
<dbReference type="PROSITE" id="PS00636">
    <property type="entry name" value="DNAJ_1"/>
    <property type="match status" value="1"/>
</dbReference>
<dbReference type="CDD" id="cd10747">
    <property type="entry name" value="DnaJ_C"/>
    <property type="match status" value="1"/>
</dbReference>
<dbReference type="SUPFAM" id="SSF57938">
    <property type="entry name" value="DnaJ/Hsp40 cysteine-rich domain"/>
    <property type="match status" value="1"/>
</dbReference>
<dbReference type="PROSITE" id="PS51188">
    <property type="entry name" value="ZF_CR"/>
    <property type="match status" value="1"/>
</dbReference>
<dbReference type="RefSeq" id="WP_109905922.1">
    <property type="nucleotide sequence ID" value="NZ_QGLE01000006.1"/>
</dbReference>
<dbReference type="InterPro" id="IPR001305">
    <property type="entry name" value="HSP_DnaJ_Cys-rich_dom"/>
</dbReference>
<evidence type="ECO:0000256" key="14">
    <source>
        <dbReference type="HAMAP-Rule" id="MF_01152"/>
    </source>
</evidence>
<dbReference type="PRINTS" id="PR00625">
    <property type="entry name" value="JDOMAIN"/>
</dbReference>
<keyword evidence="7 14" id="KW-0863">Zinc-finger</keyword>
<evidence type="ECO:0000256" key="13">
    <source>
        <dbReference type="ARBA" id="ARBA00067609"/>
    </source>
</evidence>
<feature type="domain" description="CR-type" evidence="17">
    <location>
        <begin position="138"/>
        <end position="216"/>
    </location>
</feature>
<dbReference type="Pfam" id="PF00684">
    <property type="entry name" value="DnaJ_CXXCXGXG"/>
    <property type="match status" value="1"/>
</dbReference>
<feature type="repeat" description="CXXCXGXG motif" evidence="14">
    <location>
        <begin position="168"/>
        <end position="175"/>
    </location>
</feature>
<evidence type="ECO:0000259" key="17">
    <source>
        <dbReference type="PROSITE" id="PS51188"/>
    </source>
</evidence>
<evidence type="ECO:0000256" key="4">
    <source>
        <dbReference type="ARBA" id="ARBA00022705"/>
    </source>
</evidence>
<dbReference type="CDD" id="cd10719">
    <property type="entry name" value="DnaJ_zf"/>
    <property type="match status" value="1"/>
</dbReference>
<dbReference type="PROSITE" id="PS50076">
    <property type="entry name" value="DNAJ_2"/>
    <property type="match status" value="1"/>
</dbReference>
<feature type="repeat" description="CXXCXGXG motif" evidence="14">
    <location>
        <begin position="190"/>
        <end position="197"/>
    </location>
</feature>
<dbReference type="Pfam" id="PF00226">
    <property type="entry name" value="DnaJ"/>
    <property type="match status" value="1"/>
</dbReference>
<dbReference type="Gene3D" id="2.60.260.20">
    <property type="entry name" value="Urease metallochaperone UreE, N-terminal domain"/>
    <property type="match status" value="2"/>
</dbReference>
<gene>
    <name evidence="14 18" type="primary">dnaJ</name>
    <name evidence="18" type="ORF">DKG74_11650</name>
</gene>
<dbReference type="GO" id="GO:0042026">
    <property type="term" value="P:protein refolding"/>
    <property type="evidence" value="ECO:0007669"/>
    <property type="project" value="TreeGrafter"/>
</dbReference>
<dbReference type="SUPFAM" id="SSF46565">
    <property type="entry name" value="Chaperone J-domain"/>
    <property type="match status" value="1"/>
</dbReference>
<evidence type="ECO:0000256" key="9">
    <source>
        <dbReference type="ARBA" id="ARBA00023016"/>
    </source>
</evidence>
<dbReference type="InterPro" id="IPR018253">
    <property type="entry name" value="DnaJ_domain_CS"/>
</dbReference>
<evidence type="ECO:0000256" key="2">
    <source>
        <dbReference type="ARBA" id="ARBA00011738"/>
    </source>
</evidence>
<dbReference type="Gene3D" id="1.10.287.110">
    <property type="entry name" value="DnaJ domain"/>
    <property type="match status" value="1"/>
</dbReference>
<dbReference type="GO" id="GO:0009408">
    <property type="term" value="P:response to heat"/>
    <property type="evidence" value="ECO:0007669"/>
    <property type="project" value="InterPro"/>
</dbReference>
<feature type="domain" description="J" evidence="16">
    <location>
        <begin position="5"/>
        <end position="70"/>
    </location>
</feature>
<feature type="binding site" evidence="14">
    <location>
        <position position="193"/>
    </location>
    <ligand>
        <name>Zn(2+)</name>
        <dbReference type="ChEBI" id="CHEBI:29105"/>
        <label>2</label>
    </ligand>
</feature>
<feature type="repeat" description="CXXCXGXG motif" evidence="14">
    <location>
        <begin position="151"/>
        <end position="158"/>
    </location>
</feature>
<dbReference type="Gene3D" id="2.10.230.10">
    <property type="entry name" value="Heat shock protein DnaJ, cysteine-rich domain"/>
    <property type="match status" value="1"/>
</dbReference>
<dbReference type="PANTHER" id="PTHR43096">
    <property type="entry name" value="DNAJ HOMOLOG 1, MITOCHONDRIAL-RELATED"/>
    <property type="match status" value="1"/>
</dbReference>
<comment type="similarity">
    <text evidence="12 14">Belongs to the DnaJ family.</text>
</comment>
<dbReference type="InterPro" id="IPR001623">
    <property type="entry name" value="DnaJ_domain"/>
</dbReference>
<evidence type="ECO:0000256" key="5">
    <source>
        <dbReference type="ARBA" id="ARBA00022723"/>
    </source>
</evidence>
<evidence type="ECO:0000259" key="16">
    <source>
        <dbReference type="PROSITE" id="PS50076"/>
    </source>
</evidence>
<evidence type="ECO:0000313" key="18">
    <source>
        <dbReference type="EMBL" id="PWR22523.1"/>
    </source>
</evidence>
<organism evidence="18 19">
    <name type="scientific">Zavarzinia aquatilis</name>
    <dbReference type="NCBI Taxonomy" id="2211142"/>
    <lineage>
        <taxon>Bacteria</taxon>
        <taxon>Pseudomonadati</taxon>
        <taxon>Pseudomonadota</taxon>
        <taxon>Alphaproteobacteria</taxon>
        <taxon>Rhodospirillales</taxon>
        <taxon>Zavarziniaceae</taxon>
        <taxon>Zavarzinia</taxon>
    </lineage>
</organism>
<keyword evidence="10 14" id="KW-0143">Chaperone</keyword>
<keyword evidence="3 14" id="KW-0963">Cytoplasm</keyword>
<dbReference type="CDD" id="cd06257">
    <property type="entry name" value="DnaJ"/>
    <property type="match status" value="1"/>
</dbReference>
<dbReference type="SMART" id="SM00271">
    <property type="entry name" value="DnaJ"/>
    <property type="match status" value="1"/>
</dbReference>
<protein>
    <recommendedName>
        <fullName evidence="13 14">Chaperone protein DnaJ</fullName>
    </recommendedName>
</protein>
<evidence type="ECO:0000256" key="7">
    <source>
        <dbReference type="ARBA" id="ARBA00022771"/>
    </source>
</evidence>
<dbReference type="GO" id="GO:0008270">
    <property type="term" value="F:zinc ion binding"/>
    <property type="evidence" value="ECO:0007669"/>
    <property type="project" value="UniProtKB-UniRule"/>
</dbReference>
<evidence type="ECO:0000256" key="1">
    <source>
        <dbReference type="ARBA" id="ARBA00004496"/>
    </source>
</evidence>
<evidence type="ECO:0000313" key="19">
    <source>
        <dbReference type="Proteomes" id="UP000245461"/>
    </source>
</evidence>
<keyword evidence="5 14" id="KW-0479">Metal-binding</keyword>
<dbReference type="PANTHER" id="PTHR43096:SF48">
    <property type="entry name" value="CHAPERONE PROTEIN DNAJ"/>
    <property type="match status" value="1"/>
</dbReference>
<comment type="subcellular location">
    <subcellularLocation>
        <location evidence="1 14">Cytoplasm</location>
    </subcellularLocation>
</comment>
<keyword evidence="9 14" id="KW-0346">Stress response</keyword>
<dbReference type="InterPro" id="IPR002939">
    <property type="entry name" value="DnaJ_C"/>
</dbReference>
<dbReference type="InterPro" id="IPR036410">
    <property type="entry name" value="HSP_DnaJ_Cys-rich_dom_sf"/>
</dbReference>
<dbReference type="FunFam" id="2.10.230.10:FF:000002">
    <property type="entry name" value="Molecular chaperone DnaJ"/>
    <property type="match status" value="1"/>
</dbReference>
<dbReference type="InterPro" id="IPR012724">
    <property type="entry name" value="DnaJ"/>
</dbReference>
<dbReference type="Pfam" id="PF01556">
    <property type="entry name" value="DnaJ_C"/>
    <property type="match status" value="1"/>
</dbReference>
<dbReference type="GO" id="GO:0031072">
    <property type="term" value="F:heat shock protein binding"/>
    <property type="evidence" value="ECO:0007669"/>
    <property type="project" value="InterPro"/>
</dbReference>
<dbReference type="FunFam" id="1.10.287.110:FF:000034">
    <property type="entry name" value="Chaperone protein DnaJ"/>
    <property type="match status" value="1"/>
</dbReference>
<keyword evidence="4 14" id="KW-0235">DNA replication</keyword>
<dbReference type="AlphaFoldDB" id="A0A317EB46"/>
<dbReference type="HAMAP" id="MF_01152">
    <property type="entry name" value="DnaJ"/>
    <property type="match status" value="1"/>
</dbReference>
<comment type="caution">
    <text evidence="18">The sequence shown here is derived from an EMBL/GenBank/DDBJ whole genome shotgun (WGS) entry which is preliminary data.</text>
</comment>
<dbReference type="SUPFAM" id="SSF49493">
    <property type="entry name" value="HSP40/DnaJ peptide-binding domain"/>
    <property type="match status" value="2"/>
</dbReference>
<dbReference type="NCBIfam" id="NF008035">
    <property type="entry name" value="PRK10767.1"/>
    <property type="match status" value="1"/>
</dbReference>
<feature type="binding site" evidence="14">
    <location>
        <position position="168"/>
    </location>
    <ligand>
        <name>Zn(2+)</name>
        <dbReference type="ChEBI" id="CHEBI:29105"/>
        <label>2</label>
    </ligand>
</feature>
<evidence type="ECO:0000256" key="11">
    <source>
        <dbReference type="ARBA" id="ARBA00053423"/>
    </source>
</evidence>
<comment type="domain">
    <text evidence="14">The J domain is necessary and sufficient to stimulate DnaK ATPase activity. Zinc center 1 plays an important role in the autonomous, DnaK-independent chaperone activity of DnaJ. Zinc center 2 is essential for interaction with DnaK and for DnaJ activity.</text>
</comment>
<evidence type="ECO:0000256" key="6">
    <source>
        <dbReference type="ARBA" id="ARBA00022737"/>
    </source>
</evidence>
<dbReference type="FunFam" id="2.60.260.20:FF:000004">
    <property type="entry name" value="Molecular chaperone DnaJ"/>
    <property type="match status" value="1"/>
</dbReference>
<dbReference type="GO" id="GO:0051082">
    <property type="term" value="F:unfolded protein binding"/>
    <property type="evidence" value="ECO:0007669"/>
    <property type="project" value="UniProtKB-UniRule"/>
</dbReference>
<comment type="function">
    <text evidence="11 14">Participates actively in the response to hyperosmotic and heat shock by preventing the aggregation of stress-denatured proteins and by disaggregating proteins, also in an autonomous, DnaK-independent fashion. Unfolded proteins bind initially to DnaJ; upon interaction with the DnaJ-bound protein, DnaK hydrolyzes its bound ATP, resulting in the formation of a stable complex. GrpE releases ADP from DnaK; ATP binding to DnaK triggers the release of the substrate protein, thus completing the reaction cycle. Several rounds of ATP-dependent interactions between DnaJ, DnaK and GrpE are required for fully efficient folding. Also involved, together with DnaK and GrpE, in the DNA replication of plasmids through activation of initiation proteins.</text>
</comment>
<dbReference type="EMBL" id="QGLE01000006">
    <property type="protein sequence ID" value="PWR22523.1"/>
    <property type="molecule type" value="Genomic_DNA"/>
</dbReference>
<feature type="binding site" evidence="14">
    <location>
        <position position="171"/>
    </location>
    <ligand>
        <name>Zn(2+)</name>
        <dbReference type="ChEBI" id="CHEBI:29105"/>
        <label>2</label>
    </ligand>
</feature>
<name>A0A317EB46_9PROT</name>
<keyword evidence="6 14" id="KW-0677">Repeat</keyword>
<feature type="binding site" evidence="14">
    <location>
        <position position="190"/>
    </location>
    <ligand>
        <name>Zn(2+)</name>
        <dbReference type="ChEBI" id="CHEBI:29105"/>
        <label>2</label>
    </ligand>
</feature>
<dbReference type="OrthoDB" id="9779889at2"/>
<evidence type="ECO:0000256" key="15">
    <source>
        <dbReference type="PROSITE-ProRule" id="PRU00546"/>
    </source>
</evidence>
<keyword evidence="8 14" id="KW-0862">Zinc</keyword>
<dbReference type="GO" id="GO:0005737">
    <property type="term" value="C:cytoplasm"/>
    <property type="evidence" value="ECO:0007669"/>
    <property type="project" value="UniProtKB-SubCell"/>
</dbReference>
<accession>A0A317EB46</accession>
<feature type="binding site" evidence="14">
    <location>
        <position position="204"/>
    </location>
    <ligand>
        <name>Zn(2+)</name>
        <dbReference type="ChEBI" id="CHEBI:29105"/>
        <label>1</label>
    </ligand>
</feature>
<comment type="subunit">
    <text evidence="2 14">Homodimer.</text>
</comment>
<dbReference type="GO" id="GO:0005524">
    <property type="term" value="F:ATP binding"/>
    <property type="evidence" value="ECO:0007669"/>
    <property type="project" value="InterPro"/>
</dbReference>
<evidence type="ECO:0000256" key="3">
    <source>
        <dbReference type="ARBA" id="ARBA00022490"/>
    </source>
</evidence>
<evidence type="ECO:0000256" key="10">
    <source>
        <dbReference type="ARBA" id="ARBA00023186"/>
    </source>
</evidence>
<feature type="binding site" evidence="14">
    <location>
        <position position="207"/>
    </location>
    <ligand>
        <name>Zn(2+)</name>
        <dbReference type="ChEBI" id="CHEBI:29105"/>
        <label>1</label>
    </ligand>
</feature>
<comment type="cofactor">
    <cofactor evidence="14">
        <name>Zn(2+)</name>
        <dbReference type="ChEBI" id="CHEBI:29105"/>
    </cofactor>
    <text evidence="14">Binds 2 Zn(2+) ions per monomer.</text>
</comment>
<dbReference type="NCBIfam" id="TIGR02349">
    <property type="entry name" value="DnaJ_bact"/>
    <property type="match status" value="1"/>
</dbReference>
<feature type="binding site" evidence="14">
    <location>
        <position position="154"/>
    </location>
    <ligand>
        <name>Zn(2+)</name>
        <dbReference type="ChEBI" id="CHEBI:29105"/>
        <label>1</label>
    </ligand>
</feature>
<dbReference type="InterPro" id="IPR008971">
    <property type="entry name" value="HSP40/DnaJ_pept-bd"/>
</dbReference>
<evidence type="ECO:0000256" key="12">
    <source>
        <dbReference type="ARBA" id="ARBA00061004"/>
    </source>
</evidence>